<dbReference type="Gene3D" id="1.10.260.40">
    <property type="entry name" value="lambda repressor-like DNA-binding domains"/>
    <property type="match status" value="1"/>
</dbReference>
<dbReference type="Pfam" id="PF01381">
    <property type="entry name" value="HTH_3"/>
    <property type="match status" value="1"/>
</dbReference>
<dbReference type="PROSITE" id="PS50943">
    <property type="entry name" value="HTH_CROC1"/>
    <property type="match status" value="1"/>
</dbReference>
<dbReference type="CDD" id="cd00093">
    <property type="entry name" value="HTH_XRE"/>
    <property type="match status" value="1"/>
</dbReference>
<dbReference type="InterPro" id="IPR050807">
    <property type="entry name" value="TransReg_Diox_bact_type"/>
</dbReference>
<organism evidence="3 4">
    <name type="scientific">Tannerella forsythia</name>
    <name type="common">Bacteroides forsythus</name>
    <dbReference type="NCBI Taxonomy" id="28112"/>
    <lineage>
        <taxon>Bacteria</taxon>
        <taxon>Pseudomonadati</taxon>
        <taxon>Bacteroidota</taxon>
        <taxon>Bacteroidia</taxon>
        <taxon>Bacteroidales</taxon>
        <taxon>Tannerellaceae</taxon>
        <taxon>Tannerella</taxon>
    </lineage>
</organism>
<dbReference type="GO" id="GO:0005829">
    <property type="term" value="C:cytosol"/>
    <property type="evidence" value="ECO:0007669"/>
    <property type="project" value="TreeGrafter"/>
</dbReference>
<dbReference type="InterPro" id="IPR010982">
    <property type="entry name" value="Lambda_DNA-bd_dom_sf"/>
</dbReference>
<keyword evidence="1" id="KW-0238">DNA-binding</keyword>
<dbReference type="SMART" id="SM00530">
    <property type="entry name" value="HTH_XRE"/>
    <property type="match status" value="1"/>
</dbReference>
<proteinExistence type="predicted"/>
<dbReference type="AlphaFoldDB" id="A0A3P1YQU4"/>
<dbReference type="RefSeq" id="WP_124790637.1">
    <property type="nucleotide sequence ID" value="NZ_RQYN01000050.1"/>
</dbReference>
<dbReference type="PANTHER" id="PTHR46797:SF1">
    <property type="entry name" value="METHYLPHOSPHONATE SYNTHASE"/>
    <property type="match status" value="1"/>
</dbReference>
<name>A0A3P1YQU4_TANFO</name>
<dbReference type="InterPro" id="IPR001387">
    <property type="entry name" value="Cro/C1-type_HTH"/>
</dbReference>
<evidence type="ECO:0000256" key="1">
    <source>
        <dbReference type="ARBA" id="ARBA00023125"/>
    </source>
</evidence>
<sequence length="82" mass="9480">MKDNEQFTPELDRFRIGRRVKEVRKMRGLTQKQLAEKLGTTPSTIATIERGRYNFKIETLSTVARALGCEIDLVEERNSIPQ</sequence>
<evidence type="ECO:0000259" key="2">
    <source>
        <dbReference type="PROSITE" id="PS50943"/>
    </source>
</evidence>
<evidence type="ECO:0000313" key="4">
    <source>
        <dbReference type="Proteomes" id="UP000279860"/>
    </source>
</evidence>
<dbReference type="PANTHER" id="PTHR46797">
    <property type="entry name" value="HTH-TYPE TRANSCRIPTIONAL REGULATOR"/>
    <property type="match status" value="1"/>
</dbReference>
<evidence type="ECO:0000313" key="3">
    <source>
        <dbReference type="EMBL" id="RRD72440.1"/>
    </source>
</evidence>
<gene>
    <name evidence="3" type="ORF">EII41_11140</name>
</gene>
<protein>
    <submittedName>
        <fullName evidence="3">XRE family transcriptional regulator</fullName>
    </submittedName>
</protein>
<dbReference type="Proteomes" id="UP000279860">
    <property type="component" value="Unassembled WGS sequence"/>
</dbReference>
<dbReference type="GO" id="GO:0003677">
    <property type="term" value="F:DNA binding"/>
    <property type="evidence" value="ECO:0007669"/>
    <property type="project" value="UniProtKB-KW"/>
</dbReference>
<dbReference type="GO" id="GO:0003700">
    <property type="term" value="F:DNA-binding transcription factor activity"/>
    <property type="evidence" value="ECO:0007669"/>
    <property type="project" value="TreeGrafter"/>
</dbReference>
<accession>A0A3P1YQU4</accession>
<dbReference type="SUPFAM" id="SSF47413">
    <property type="entry name" value="lambda repressor-like DNA-binding domains"/>
    <property type="match status" value="1"/>
</dbReference>
<reference evidence="3 4" key="1">
    <citation type="submission" date="2018-11" db="EMBL/GenBank/DDBJ databases">
        <title>Genomes From Bacteria Associated with the Canine Oral Cavity: a Test Case for Automated Genome-Based Taxonomic Assignment.</title>
        <authorList>
            <person name="Coil D.A."/>
            <person name="Jospin G."/>
            <person name="Darling A.E."/>
            <person name="Wallis C."/>
            <person name="Davis I.J."/>
            <person name="Harris S."/>
            <person name="Eisen J.A."/>
            <person name="Holcombe L.J."/>
            <person name="O'Flynn C."/>
        </authorList>
    </citation>
    <scope>NUCLEOTIDE SEQUENCE [LARGE SCALE GENOMIC DNA]</scope>
    <source>
        <strain evidence="3 4">OH1426_COT-023</strain>
    </source>
</reference>
<feature type="domain" description="HTH cro/C1-type" evidence="2">
    <location>
        <begin position="20"/>
        <end position="74"/>
    </location>
</feature>
<dbReference type="EMBL" id="RQYN01000050">
    <property type="protein sequence ID" value="RRD72440.1"/>
    <property type="molecule type" value="Genomic_DNA"/>
</dbReference>
<comment type="caution">
    <text evidence="3">The sequence shown here is derived from an EMBL/GenBank/DDBJ whole genome shotgun (WGS) entry which is preliminary data.</text>
</comment>